<gene>
    <name evidence="2" type="ORF">S03H2_26991</name>
</gene>
<reference evidence="2" key="1">
    <citation type="journal article" date="2014" name="Front. Microbiol.">
        <title>High frequency of phylogenetically diverse reductive dehalogenase-homologous genes in deep subseafloor sedimentary metagenomes.</title>
        <authorList>
            <person name="Kawai M."/>
            <person name="Futagami T."/>
            <person name="Toyoda A."/>
            <person name="Takaki Y."/>
            <person name="Nishi S."/>
            <person name="Hori S."/>
            <person name="Arai W."/>
            <person name="Tsubouchi T."/>
            <person name="Morono Y."/>
            <person name="Uchiyama I."/>
            <person name="Ito T."/>
            <person name="Fujiyama A."/>
            <person name="Inagaki F."/>
            <person name="Takami H."/>
        </authorList>
    </citation>
    <scope>NUCLEOTIDE SEQUENCE</scope>
    <source>
        <strain evidence="2">Expedition CK06-06</strain>
    </source>
</reference>
<name>X1IGS1_9ZZZZ</name>
<feature type="non-terminal residue" evidence="2">
    <location>
        <position position="1"/>
    </location>
</feature>
<evidence type="ECO:0000256" key="1">
    <source>
        <dbReference type="SAM" id="Phobius"/>
    </source>
</evidence>
<organism evidence="2">
    <name type="scientific">marine sediment metagenome</name>
    <dbReference type="NCBI Taxonomy" id="412755"/>
    <lineage>
        <taxon>unclassified sequences</taxon>
        <taxon>metagenomes</taxon>
        <taxon>ecological metagenomes</taxon>
    </lineage>
</organism>
<keyword evidence="1" id="KW-0472">Membrane</keyword>
<protein>
    <submittedName>
        <fullName evidence="2">Uncharacterized protein</fullName>
    </submittedName>
</protein>
<keyword evidence="1" id="KW-1133">Transmembrane helix</keyword>
<dbReference type="EMBL" id="BARU01015929">
    <property type="protein sequence ID" value="GAH56763.1"/>
    <property type="molecule type" value="Genomic_DNA"/>
</dbReference>
<accession>X1IGS1</accession>
<keyword evidence="1" id="KW-0812">Transmembrane</keyword>
<feature type="non-terminal residue" evidence="2">
    <location>
        <position position="66"/>
    </location>
</feature>
<proteinExistence type="predicted"/>
<evidence type="ECO:0000313" key="2">
    <source>
        <dbReference type="EMBL" id="GAH56763.1"/>
    </source>
</evidence>
<dbReference type="AlphaFoldDB" id="X1IGS1"/>
<sequence length="66" mass="7010">ANGVPHFVAGVSGRAFPTPFARFYGRTESTAWFNVIWAALNLAGAYALIWHVGTFDGGNLMHAGTA</sequence>
<comment type="caution">
    <text evidence="2">The sequence shown here is derived from an EMBL/GenBank/DDBJ whole genome shotgun (WGS) entry which is preliminary data.</text>
</comment>
<feature type="transmembrane region" description="Helical" evidence="1">
    <location>
        <begin position="31"/>
        <end position="52"/>
    </location>
</feature>